<comment type="caution">
    <text evidence="2">The sequence shown here is derived from an EMBL/GenBank/DDBJ whole genome shotgun (WGS) entry which is preliminary data.</text>
</comment>
<proteinExistence type="predicted"/>
<gene>
    <name evidence="2" type="ORF">BSTOLATCC_MIC3539</name>
</gene>
<sequence>MNKQKKSKPSLPTPSNKKSHKKKSDKYLDSYIKDQMKESFKISNFENEEGTAWEHAQILEEQARFWKWKQEKMKRQLHVDKPGLARTLTPHQEELIFRKYDKARLLLNVELPSKNYYKNLPVKPGFFFIESLMKAPRVHINTLSINIPETLYYTDKVYYLSTDSNGKLSCTTEINCFRYKNIIFNYRNPKEESAYDKIAVIMRGHTDHEQNMQRIILDWNQFELKMIGNETSPYSMLQRFIKCTGARPCTIRLYYYASQKSNKANFAYFINSINSEEFEMEPNLQKYACDTANPEGLEVFKQSGAALRPYETEAEKIVIYLNKGYNIRIQEIVLDFIRDLNGIIWCSSCKKIIVDESTIPNSLKPVKEWWPETHLQPDPDNKHKIVPPQAKEKTKKVNSFVHCKLCKLFYPNYELSNLVSVRVLLLFKNHVTQRRKLPWDTSHLKVTNNDLLSQSVRICEFCYTLISSEFELIEAEQAFASILSIPVKEIGFEEDADLSVQLPFLPKQLAQLRILLYAVNLIEVSKLSSITNLHIHFCFGDFVTSAQIAWNSDKENEGVIPINFMRMHYIFYNPEKTLKNFLKNFGVGIKITEGPKYDDPLVAKSNGKIFKDFPSSLPFGNALLEKKQMELFDKDCNEQCSLTLMVCLSYDKLMSSKDIKVPLTKKYDVYFTEDHYMTIDTLPPQWMELFGINEKLNETFGKYFELDDYYSPHLTKTEIFKMNDTVAKQGMRTLRSTSPSRSVSPIEKFAAKTGKNEYAGFMSSKDLSLLSPSNEDVFSTVDEFLSNRSRKNFEFKIRKKPSKFSTASSNNLSGTFSFREDKLKKYDEIVQQMEDYVVKEVMERRNLYLGSGKTRKTVKKKATLTIPTKSRNMLI</sequence>
<accession>A0AAU9ICR3</accession>
<dbReference type="AlphaFoldDB" id="A0AAU9ICR3"/>
<protein>
    <submittedName>
        <fullName evidence="2">Uncharacterized protein</fullName>
    </submittedName>
</protein>
<dbReference type="Proteomes" id="UP001162131">
    <property type="component" value="Unassembled WGS sequence"/>
</dbReference>
<evidence type="ECO:0000313" key="3">
    <source>
        <dbReference type="Proteomes" id="UP001162131"/>
    </source>
</evidence>
<evidence type="ECO:0000256" key="1">
    <source>
        <dbReference type="SAM" id="MobiDB-lite"/>
    </source>
</evidence>
<feature type="region of interest" description="Disordered" evidence="1">
    <location>
        <begin position="1"/>
        <end position="26"/>
    </location>
</feature>
<reference evidence="2" key="1">
    <citation type="submission" date="2021-09" db="EMBL/GenBank/DDBJ databases">
        <authorList>
            <consortium name="AG Swart"/>
            <person name="Singh M."/>
            <person name="Singh A."/>
            <person name="Seah K."/>
            <person name="Emmerich C."/>
        </authorList>
    </citation>
    <scope>NUCLEOTIDE SEQUENCE</scope>
    <source>
        <strain evidence="2">ATCC30299</strain>
    </source>
</reference>
<name>A0AAU9ICR3_9CILI</name>
<evidence type="ECO:0000313" key="2">
    <source>
        <dbReference type="EMBL" id="CAG9311247.1"/>
    </source>
</evidence>
<organism evidence="2 3">
    <name type="scientific">Blepharisma stoltei</name>
    <dbReference type="NCBI Taxonomy" id="1481888"/>
    <lineage>
        <taxon>Eukaryota</taxon>
        <taxon>Sar</taxon>
        <taxon>Alveolata</taxon>
        <taxon>Ciliophora</taxon>
        <taxon>Postciliodesmatophora</taxon>
        <taxon>Heterotrichea</taxon>
        <taxon>Heterotrichida</taxon>
        <taxon>Blepharismidae</taxon>
        <taxon>Blepharisma</taxon>
    </lineage>
</organism>
<keyword evidence="3" id="KW-1185">Reference proteome</keyword>
<dbReference type="EMBL" id="CAJZBQ010000004">
    <property type="protein sequence ID" value="CAG9311247.1"/>
    <property type="molecule type" value="Genomic_DNA"/>
</dbReference>